<reference evidence="3" key="1">
    <citation type="journal article" date="2021" name="PeerJ">
        <title>Extensive microbial diversity within the chicken gut microbiome revealed by metagenomics and culture.</title>
        <authorList>
            <person name="Gilroy R."/>
            <person name="Ravi A."/>
            <person name="Getino M."/>
            <person name="Pursley I."/>
            <person name="Horton D.L."/>
            <person name="Alikhan N.F."/>
            <person name="Baker D."/>
            <person name="Gharbi K."/>
            <person name="Hall N."/>
            <person name="Watson M."/>
            <person name="Adriaenssens E.M."/>
            <person name="Foster-Nyarko E."/>
            <person name="Jarju S."/>
            <person name="Secka A."/>
            <person name="Antonio M."/>
            <person name="Oren A."/>
            <person name="Chaudhuri R.R."/>
            <person name="La Ragione R."/>
            <person name="Hildebrand F."/>
            <person name="Pallen M.J."/>
        </authorList>
    </citation>
    <scope>NUCLEOTIDE SEQUENCE</scope>
    <source>
        <strain evidence="3">ChiHecec2B26-446</strain>
    </source>
</reference>
<feature type="compositionally biased region" description="Basic and acidic residues" evidence="1">
    <location>
        <begin position="7"/>
        <end position="26"/>
    </location>
</feature>
<evidence type="ECO:0000256" key="1">
    <source>
        <dbReference type="SAM" id="MobiDB-lite"/>
    </source>
</evidence>
<name>A0A9D1PZ08_9BACT</name>
<evidence type="ECO:0000313" key="3">
    <source>
        <dbReference type="EMBL" id="HIW01138.1"/>
    </source>
</evidence>
<feature type="transmembrane region" description="Helical" evidence="2">
    <location>
        <begin position="33"/>
        <end position="51"/>
    </location>
</feature>
<proteinExistence type="predicted"/>
<feature type="transmembrane region" description="Helical" evidence="2">
    <location>
        <begin position="122"/>
        <end position="143"/>
    </location>
</feature>
<dbReference type="Proteomes" id="UP000886752">
    <property type="component" value="Unassembled WGS sequence"/>
</dbReference>
<feature type="region of interest" description="Disordered" evidence="1">
    <location>
        <begin position="1"/>
        <end position="26"/>
    </location>
</feature>
<comment type="caution">
    <text evidence="3">The sequence shown here is derived from an EMBL/GenBank/DDBJ whole genome shotgun (WGS) entry which is preliminary data.</text>
</comment>
<sequence>MRTSIQKARDYREKQNREQELPPLPEKPEDARYGIIFLYAACSVSLMFLIITGDVHWNEAAANGNGIMQTVLVHMGVAALLEGLLAFALSRCLAWPLWGVLVLTAINIGVLAYSALNLLEHSQGLFVCRTLAVLMDCAAIFFLTRTPSREWFALLRSR</sequence>
<feature type="transmembrane region" description="Helical" evidence="2">
    <location>
        <begin position="97"/>
        <end position="116"/>
    </location>
</feature>
<accession>A0A9D1PZ08</accession>
<keyword evidence="2" id="KW-0472">Membrane</keyword>
<evidence type="ECO:0000256" key="2">
    <source>
        <dbReference type="SAM" id="Phobius"/>
    </source>
</evidence>
<feature type="transmembrane region" description="Helical" evidence="2">
    <location>
        <begin position="71"/>
        <end position="90"/>
    </location>
</feature>
<keyword evidence="2" id="KW-1133">Transmembrane helix</keyword>
<dbReference type="AlphaFoldDB" id="A0A9D1PZ08"/>
<organism evidence="3 4">
    <name type="scientific">Candidatus Desulfovibrio intestinipullorum</name>
    <dbReference type="NCBI Taxonomy" id="2838536"/>
    <lineage>
        <taxon>Bacteria</taxon>
        <taxon>Pseudomonadati</taxon>
        <taxon>Thermodesulfobacteriota</taxon>
        <taxon>Desulfovibrionia</taxon>
        <taxon>Desulfovibrionales</taxon>
        <taxon>Desulfovibrionaceae</taxon>
        <taxon>Desulfovibrio</taxon>
    </lineage>
</organism>
<gene>
    <name evidence="3" type="ORF">H9894_08120</name>
</gene>
<evidence type="ECO:0008006" key="5">
    <source>
        <dbReference type="Google" id="ProtNLM"/>
    </source>
</evidence>
<reference evidence="3" key="2">
    <citation type="submission" date="2021-04" db="EMBL/GenBank/DDBJ databases">
        <authorList>
            <person name="Gilroy R."/>
        </authorList>
    </citation>
    <scope>NUCLEOTIDE SEQUENCE</scope>
    <source>
        <strain evidence="3">ChiHecec2B26-446</strain>
    </source>
</reference>
<protein>
    <recommendedName>
        <fullName evidence="5">DUF2127 domain-containing protein</fullName>
    </recommendedName>
</protein>
<keyword evidence="2" id="KW-0812">Transmembrane</keyword>
<evidence type="ECO:0000313" key="4">
    <source>
        <dbReference type="Proteomes" id="UP000886752"/>
    </source>
</evidence>
<dbReference type="EMBL" id="DXHV01000073">
    <property type="protein sequence ID" value="HIW01138.1"/>
    <property type="molecule type" value="Genomic_DNA"/>
</dbReference>